<proteinExistence type="predicted"/>
<protein>
    <submittedName>
        <fullName evidence="2">14624_t:CDS:1</fullName>
    </submittedName>
</protein>
<keyword evidence="3" id="KW-1185">Reference proteome</keyword>
<feature type="compositionally biased region" description="Polar residues" evidence="1">
    <location>
        <begin position="1"/>
        <end position="22"/>
    </location>
</feature>
<dbReference type="Proteomes" id="UP000789342">
    <property type="component" value="Unassembled WGS sequence"/>
</dbReference>
<comment type="caution">
    <text evidence="2">The sequence shown here is derived from an EMBL/GenBank/DDBJ whole genome shotgun (WGS) entry which is preliminary data.</text>
</comment>
<feature type="non-terminal residue" evidence="2">
    <location>
        <position position="55"/>
    </location>
</feature>
<evidence type="ECO:0000313" key="2">
    <source>
        <dbReference type="EMBL" id="CAG8698469.1"/>
    </source>
</evidence>
<name>A0A9N9HNV8_9GLOM</name>
<gene>
    <name evidence="2" type="ORF">AMORRO_LOCUS11982</name>
</gene>
<feature type="region of interest" description="Disordered" evidence="1">
    <location>
        <begin position="1"/>
        <end position="25"/>
    </location>
</feature>
<evidence type="ECO:0000256" key="1">
    <source>
        <dbReference type="SAM" id="MobiDB-lite"/>
    </source>
</evidence>
<evidence type="ECO:0000313" key="3">
    <source>
        <dbReference type="Proteomes" id="UP000789342"/>
    </source>
</evidence>
<dbReference type="AlphaFoldDB" id="A0A9N9HNV8"/>
<sequence>KRSSKTANPKKCQQLTMQTSNKKPYKLPEADLTNIEKENTHELSMTLMEKLENVN</sequence>
<accession>A0A9N9HNV8</accession>
<reference evidence="2" key="1">
    <citation type="submission" date="2021-06" db="EMBL/GenBank/DDBJ databases">
        <authorList>
            <person name="Kallberg Y."/>
            <person name="Tangrot J."/>
            <person name="Rosling A."/>
        </authorList>
    </citation>
    <scope>NUCLEOTIDE SEQUENCE</scope>
    <source>
        <strain evidence="2">CL551</strain>
    </source>
</reference>
<dbReference type="EMBL" id="CAJVPV010016478">
    <property type="protein sequence ID" value="CAG8698469.1"/>
    <property type="molecule type" value="Genomic_DNA"/>
</dbReference>
<organism evidence="2 3">
    <name type="scientific">Acaulospora morrowiae</name>
    <dbReference type="NCBI Taxonomy" id="94023"/>
    <lineage>
        <taxon>Eukaryota</taxon>
        <taxon>Fungi</taxon>
        <taxon>Fungi incertae sedis</taxon>
        <taxon>Mucoromycota</taxon>
        <taxon>Glomeromycotina</taxon>
        <taxon>Glomeromycetes</taxon>
        <taxon>Diversisporales</taxon>
        <taxon>Acaulosporaceae</taxon>
        <taxon>Acaulospora</taxon>
    </lineage>
</organism>